<organism evidence="2 3">
    <name type="scientific">Nitrospirillum amazonense</name>
    <dbReference type="NCBI Taxonomy" id="28077"/>
    <lineage>
        <taxon>Bacteria</taxon>
        <taxon>Pseudomonadati</taxon>
        <taxon>Pseudomonadota</taxon>
        <taxon>Alphaproteobacteria</taxon>
        <taxon>Rhodospirillales</taxon>
        <taxon>Azospirillaceae</taxon>
        <taxon>Nitrospirillum</taxon>
    </lineage>
</organism>
<evidence type="ECO:0000313" key="2">
    <source>
        <dbReference type="EMBL" id="TWB64232.1"/>
    </source>
</evidence>
<evidence type="ECO:0000313" key="3">
    <source>
        <dbReference type="Proteomes" id="UP000318050"/>
    </source>
</evidence>
<accession>A0A560IYY9</accession>
<dbReference type="Pfam" id="PF06527">
    <property type="entry name" value="TniQ"/>
    <property type="match status" value="1"/>
</dbReference>
<feature type="domain" description="TniQ" evidence="1">
    <location>
        <begin position="8"/>
        <end position="146"/>
    </location>
</feature>
<dbReference type="OrthoDB" id="6917259at2"/>
<reference evidence="2 3" key="1">
    <citation type="submission" date="2019-06" db="EMBL/GenBank/DDBJ databases">
        <title>Genomic Encyclopedia of Type Strains, Phase IV (KMG-V): Genome sequencing to study the core and pangenomes of soil and plant-associated prokaryotes.</title>
        <authorList>
            <person name="Whitman W."/>
        </authorList>
    </citation>
    <scope>NUCLEOTIDE SEQUENCE [LARGE SCALE GENOMIC DNA]</scope>
    <source>
        <strain evidence="2 3">BR 11140</strain>
    </source>
</reference>
<comment type="caution">
    <text evidence="2">The sequence shown here is derived from an EMBL/GenBank/DDBJ whole genome shotgun (WGS) entry which is preliminary data.</text>
</comment>
<proteinExistence type="predicted"/>
<dbReference type="AlphaFoldDB" id="A0A560IYY9"/>
<dbReference type="Proteomes" id="UP000318050">
    <property type="component" value="Unassembled WGS sequence"/>
</dbReference>
<dbReference type="InterPro" id="IPR009492">
    <property type="entry name" value="TniQ"/>
</dbReference>
<sequence>MNAWRAKVPLGDGEDLVSFCRRMAIVSGSPTLGGFLTDIGTTMLQVVHGTDDAVRIAAEFGQADVDRLRAATVMRVLGDSAHARGYRFNGHPVAQGHVERSVMRFCPLCLAEDQARWPNLHEAAPFIRGEWQLKWMRACPVHAVALVADGKWPAIGQDFGSLAENVVPLPPSGMETYLRHRATAKPTSGSEWLEGLHLNSIADFCESVGLIVKMEHEVAADKVKVRKLSIYSLSPAERHAAGDMGWQILSQGPEMLKHLVERFTAMACARGGIMKPGGILGPLNFYLSMRPNDKALQGIRDMIRTVIAASTPINPSTQIFGVKVDASSMTSLHVMAKATGMHYKRLGKLLILGGAISHGERVFRVDERTNALVREIAETMSLKQAGVYINASRVQMVLLVRSGILQASAVGGDGRNAERSFAKRDLDEFLARLTKDQKMIKGGVGTMAQSGLATIPFAARKARCSAVDIVRLIFEGRICIATDQDDYGYMSVYVSPADIRGILYGSRTGLSLHEVAKQRGWGENFVTFLVNESFLAFEVVENPITRLKQRMVKPESLREFDEKYILIDEFIGQFRRHHVDVRKEISRLGVKPVRDSGIGSRIYERSNGAGWAAIKIRALLDYEASRAQHN</sequence>
<protein>
    <submittedName>
        <fullName evidence="2">TniQ protein</fullName>
    </submittedName>
</protein>
<name>A0A560IYY9_9PROT</name>
<gene>
    <name evidence="2" type="ORF">FBZ92_101125</name>
</gene>
<evidence type="ECO:0000259" key="1">
    <source>
        <dbReference type="Pfam" id="PF06527"/>
    </source>
</evidence>
<dbReference type="EMBL" id="VITT01000001">
    <property type="protein sequence ID" value="TWB64232.1"/>
    <property type="molecule type" value="Genomic_DNA"/>
</dbReference>